<keyword evidence="3" id="KW-1185">Reference proteome</keyword>
<protein>
    <submittedName>
        <fullName evidence="2">Uncharacterized protein</fullName>
    </submittedName>
</protein>
<organism evidence="2 3">
    <name type="scientific">Nesterenkonia sedimenti</name>
    <dbReference type="NCBI Taxonomy" id="1463632"/>
    <lineage>
        <taxon>Bacteria</taxon>
        <taxon>Bacillati</taxon>
        <taxon>Actinomycetota</taxon>
        <taxon>Actinomycetes</taxon>
        <taxon>Micrococcales</taxon>
        <taxon>Micrococcaceae</taxon>
        <taxon>Nesterenkonia</taxon>
    </lineage>
</organism>
<dbReference type="AlphaFoldDB" id="A0A7X8TI59"/>
<dbReference type="Proteomes" id="UP000523139">
    <property type="component" value="Unassembled WGS sequence"/>
</dbReference>
<keyword evidence="1" id="KW-0472">Membrane</keyword>
<dbReference type="EMBL" id="JABAHY010000002">
    <property type="protein sequence ID" value="NLS09198.1"/>
    <property type="molecule type" value="Genomic_DNA"/>
</dbReference>
<reference evidence="2 3" key="1">
    <citation type="submission" date="2020-04" db="EMBL/GenBank/DDBJ databases">
        <title>Nesterenkonia sp. nov., isolated from marine sediment.</title>
        <authorList>
            <person name="Zhang G."/>
        </authorList>
    </citation>
    <scope>NUCLEOTIDE SEQUENCE [LARGE SCALE GENOMIC DNA]</scope>
    <source>
        <strain evidence="2 3">MY13</strain>
    </source>
</reference>
<evidence type="ECO:0000313" key="3">
    <source>
        <dbReference type="Proteomes" id="UP000523139"/>
    </source>
</evidence>
<sequence>MSWFLINSLLAQPELEVDTPTWAPIAFAAGAFLVVVSALVMMWKKLKQSEQWRRDDDEPHDNNNSH</sequence>
<proteinExistence type="predicted"/>
<name>A0A7X8TI59_9MICC</name>
<evidence type="ECO:0000313" key="2">
    <source>
        <dbReference type="EMBL" id="NLS09198.1"/>
    </source>
</evidence>
<accession>A0A7X8TI59</accession>
<gene>
    <name evidence="2" type="ORF">HGQ17_04095</name>
</gene>
<keyword evidence="1" id="KW-1133">Transmembrane helix</keyword>
<feature type="transmembrane region" description="Helical" evidence="1">
    <location>
        <begin position="22"/>
        <end position="43"/>
    </location>
</feature>
<evidence type="ECO:0000256" key="1">
    <source>
        <dbReference type="SAM" id="Phobius"/>
    </source>
</evidence>
<dbReference type="RefSeq" id="WP_168886683.1">
    <property type="nucleotide sequence ID" value="NZ_JABAHY010000002.1"/>
</dbReference>
<comment type="caution">
    <text evidence="2">The sequence shown here is derived from an EMBL/GenBank/DDBJ whole genome shotgun (WGS) entry which is preliminary data.</text>
</comment>
<keyword evidence="1" id="KW-0812">Transmembrane</keyword>